<gene>
    <name evidence="1" type="ORF">Tco_0655245</name>
</gene>
<organism evidence="1 2">
    <name type="scientific">Tanacetum coccineum</name>
    <dbReference type="NCBI Taxonomy" id="301880"/>
    <lineage>
        <taxon>Eukaryota</taxon>
        <taxon>Viridiplantae</taxon>
        <taxon>Streptophyta</taxon>
        <taxon>Embryophyta</taxon>
        <taxon>Tracheophyta</taxon>
        <taxon>Spermatophyta</taxon>
        <taxon>Magnoliopsida</taxon>
        <taxon>eudicotyledons</taxon>
        <taxon>Gunneridae</taxon>
        <taxon>Pentapetalae</taxon>
        <taxon>asterids</taxon>
        <taxon>campanulids</taxon>
        <taxon>Asterales</taxon>
        <taxon>Asteraceae</taxon>
        <taxon>Asteroideae</taxon>
        <taxon>Anthemideae</taxon>
        <taxon>Anthemidinae</taxon>
        <taxon>Tanacetum</taxon>
    </lineage>
</organism>
<proteinExistence type="predicted"/>
<dbReference type="EMBL" id="BQNB010009222">
    <property type="protein sequence ID" value="GJS60461.1"/>
    <property type="molecule type" value="Genomic_DNA"/>
</dbReference>
<protein>
    <submittedName>
        <fullName evidence="1">Uncharacterized protein</fullName>
    </submittedName>
</protein>
<sequence length="115" mass="12926">MSQFSLVSESNEKGDRFLFRWSLNLKGSIDSLIYGTTIWPEIAAVDFWHIRSPKEGLVESIVLDDVKNDLVSIFLLSRSGINSHVCGTDLDSVSFRNTCLFTSNLLNFLLIHDSA</sequence>
<evidence type="ECO:0000313" key="1">
    <source>
        <dbReference type="EMBL" id="GJS60461.1"/>
    </source>
</evidence>
<reference evidence="1" key="2">
    <citation type="submission" date="2022-01" db="EMBL/GenBank/DDBJ databases">
        <authorList>
            <person name="Yamashiro T."/>
            <person name="Shiraishi A."/>
            <person name="Satake H."/>
            <person name="Nakayama K."/>
        </authorList>
    </citation>
    <scope>NUCLEOTIDE SEQUENCE</scope>
</reference>
<name>A0ABQ4X5H3_9ASTR</name>
<dbReference type="Proteomes" id="UP001151760">
    <property type="component" value="Unassembled WGS sequence"/>
</dbReference>
<reference evidence="1" key="1">
    <citation type="journal article" date="2022" name="Int. J. Mol. Sci.">
        <title>Draft Genome of Tanacetum Coccineum: Genomic Comparison of Closely Related Tanacetum-Family Plants.</title>
        <authorList>
            <person name="Yamashiro T."/>
            <person name="Shiraishi A."/>
            <person name="Nakayama K."/>
            <person name="Satake H."/>
        </authorList>
    </citation>
    <scope>NUCLEOTIDE SEQUENCE</scope>
</reference>
<evidence type="ECO:0000313" key="2">
    <source>
        <dbReference type="Proteomes" id="UP001151760"/>
    </source>
</evidence>
<accession>A0ABQ4X5H3</accession>
<comment type="caution">
    <text evidence="1">The sequence shown here is derived from an EMBL/GenBank/DDBJ whole genome shotgun (WGS) entry which is preliminary data.</text>
</comment>
<keyword evidence="2" id="KW-1185">Reference proteome</keyword>